<name>A0ABT8KMB2_9BACT</name>
<protein>
    <submittedName>
        <fullName evidence="2">Uncharacterized protein</fullName>
    </submittedName>
</protein>
<organism evidence="2 3">
    <name type="scientific">Splendidivirga corallicola</name>
    <dbReference type="NCBI Taxonomy" id="3051826"/>
    <lineage>
        <taxon>Bacteria</taxon>
        <taxon>Pseudomonadati</taxon>
        <taxon>Bacteroidota</taxon>
        <taxon>Cytophagia</taxon>
        <taxon>Cytophagales</taxon>
        <taxon>Splendidivirgaceae</taxon>
        <taxon>Splendidivirga</taxon>
    </lineage>
</organism>
<dbReference type="RefSeq" id="WP_346751193.1">
    <property type="nucleotide sequence ID" value="NZ_JAUJEA010000002.1"/>
</dbReference>
<gene>
    <name evidence="2" type="ORF">QQ008_07335</name>
</gene>
<reference evidence="2" key="1">
    <citation type="submission" date="2023-06" db="EMBL/GenBank/DDBJ databases">
        <title>Genomic of Parafulvivirga corallium.</title>
        <authorList>
            <person name="Wang G."/>
        </authorList>
    </citation>
    <scope>NUCLEOTIDE SEQUENCE</scope>
    <source>
        <strain evidence="2">BMA10</strain>
    </source>
</reference>
<sequence length="107" mass="11991">MPIRKIKYKLEIPVGLSFDRMRFDNNITLHPSDLEPTDETGVFEDTLSDQIITEGGKLRVIVHVSGQNGLQWSLQVWVGSKALNDNPITESASGGRADHDEIHSYDE</sequence>
<evidence type="ECO:0000256" key="1">
    <source>
        <dbReference type="SAM" id="MobiDB-lite"/>
    </source>
</evidence>
<feature type="region of interest" description="Disordered" evidence="1">
    <location>
        <begin position="86"/>
        <end position="107"/>
    </location>
</feature>
<feature type="compositionally biased region" description="Basic and acidic residues" evidence="1">
    <location>
        <begin position="96"/>
        <end position="107"/>
    </location>
</feature>
<proteinExistence type="predicted"/>
<dbReference type="Proteomes" id="UP001172082">
    <property type="component" value="Unassembled WGS sequence"/>
</dbReference>
<comment type="caution">
    <text evidence="2">The sequence shown here is derived from an EMBL/GenBank/DDBJ whole genome shotgun (WGS) entry which is preliminary data.</text>
</comment>
<dbReference type="EMBL" id="JAUJEA010000002">
    <property type="protein sequence ID" value="MDN5201167.1"/>
    <property type="molecule type" value="Genomic_DNA"/>
</dbReference>
<evidence type="ECO:0000313" key="2">
    <source>
        <dbReference type="EMBL" id="MDN5201167.1"/>
    </source>
</evidence>
<keyword evidence="3" id="KW-1185">Reference proteome</keyword>
<evidence type="ECO:0000313" key="3">
    <source>
        <dbReference type="Proteomes" id="UP001172082"/>
    </source>
</evidence>
<accession>A0ABT8KMB2</accession>